<dbReference type="EMBL" id="PDVP01000008">
    <property type="protein sequence ID" value="PHP66422.1"/>
    <property type="molecule type" value="Genomic_DNA"/>
</dbReference>
<evidence type="ECO:0000256" key="4">
    <source>
        <dbReference type="ARBA" id="ARBA00060634"/>
    </source>
</evidence>
<comment type="similarity">
    <text evidence="1">Belongs to the peptidase C26 family.</text>
</comment>
<dbReference type="EC" id="3.5.1.94" evidence="5"/>
<evidence type="ECO:0000256" key="2">
    <source>
        <dbReference type="ARBA" id="ARBA00052718"/>
    </source>
</evidence>
<keyword evidence="6" id="KW-0378">Hydrolase</keyword>
<dbReference type="InterPro" id="IPR011697">
    <property type="entry name" value="Peptidase_C26"/>
</dbReference>
<dbReference type="Proteomes" id="UP000221168">
    <property type="component" value="Unassembled WGS sequence"/>
</dbReference>
<proteinExistence type="inferred from homology"/>
<name>A0A2G1QLP8_9HYPH</name>
<protein>
    <recommendedName>
        <fullName evidence="5">gamma-glutamyl-gamma-aminobutyrate hydrolase</fullName>
        <ecNumber evidence="5">3.5.1.94</ecNumber>
    </recommendedName>
</protein>
<evidence type="ECO:0000256" key="3">
    <source>
        <dbReference type="ARBA" id="ARBA00055068"/>
    </source>
</evidence>
<dbReference type="RefSeq" id="WP_099307002.1">
    <property type="nucleotide sequence ID" value="NZ_PDVP01000008.1"/>
</dbReference>
<dbReference type="GO" id="GO:0033969">
    <property type="term" value="F:gamma-glutamyl-gamma-aminobutyrate hydrolase activity"/>
    <property type="evidence" value="ECO:0007669"/>
    <property type="project" value="UniProtKB-EC"/>
</dbReference>
<dbReference type="InterPro" id="IPR029062">
    <property type="entry name" value="Class_I_gatase-like"/>
</dbReference>
<evidence type="ECO:0000313" key="6">
    <source>
        <dbReference type="EMBL" id="PHP66422.1"/>
    </source>
</evidence>
<sequence>MAQPLVAVTSDIREFDNYIWHCVPETYLSAALQVAGVLPLGVPAFGSAIDAPALLARMDGLLVTGSRTNVHPGHYGVEASDRHEPFDPARDETSIRLIRAAIAGGVPLLAICRGIQELNVALGGSLETEIQDQEGIDDHRAPASDHNDDRFAVRHPVQVKPGSCLAAVVGAGEIQVNSLHRQAIGRLAPGLDVDAVAPDGTVEAVSVTGASAFAIGVQWHPEYWAKSDTPSAAIFKAFGAAAAERSRQRQSADASAISRPAGTTAS</sequence>
<comment type="function">
    <text evidence="3">Involved in the breakdown of putrescine via hydrolysis of the gamma-glutamyl linkage of gamma-glutamyl-gamma-aminobutyrate.</text>
</comment>
<dbReference type="CDD" id="cd01745">
    <property type="entry name" value="GATase1_2"/>
    <property type="match status" value="1"/>
</dbReference>
<dbReference type="Gene3D" id="3.40.50.880">
    <property type="match status" value="1"/>
</dbReference>
<dbReference type="PROSITE" id="PS51273">
    <property type="entry name" value="GATASE_TYPE_1"/>
    <property type="match status" value="1"/>
</dbReference>
<evidence type="ECO:0000256" key="5">
    <source>
        <dbReference type="ARBA" id="ARBA00066788"/>
    </source>
</evidence>
<evidence type="ECO:0000256" key="1">
    <source>
        <dbReference type="ARBA" id="ARBA00011083"/>
    </source>
</evidence>
<dbReference type="PANTHER" id="PTHR43235:SF1">
    <property type="entry name" value="GLUTAMINE AMIDOTRANSFERASE PB2B2.05-RELATED"/>
    <property type="match status" value="1"/>
</dbReference>
<dbReference type="SUPFAM" id="SSF52317">
    <property type="entry name" value="Class I glutamine amidotransferase-like"/>
    <property type="match status" value="1"/>
</dbReference>
<dbReference type="OrthoDB" id="9813383at2"/>
<comment type="caution">
    <text evidence="6">The sequence shown here is derived from an EMBL/GenBank/DDBJ whole genome shotgun (WGS) entry which is preliminary data.</text>
</comment>
<organism evidence="6 7">
    <name type="scientific">Zhengella mangrovi</name>
    <dbReference type="NCBI Taxonomy" id="1982044"/>
    <lineage>
        <taxon>Bacteria</taxon>
        <taxon>Pseudomonadati</taxon>
        <taxon>Pseudomonadota</taxon>
        <taxon>Alphaproteobacteria</taxon>
        <taxon>Hyphomicrobiales</taxon>
        <taxon>Notoacmeibacteraceae</taxon>
        <taxon>Zhengella</taxon>
    </lineage>
</organism>
<comment type="pathway">
    <text evidence="4">Amine and polyamine degradation; putrescine degradation; 4-aminobutanoate from putrescine: step 4/4.</text>
</comment>
<dbReference type="PANTHER" id="PTHR43235">
    <property type="entry name" value="GLUTAMINE AMIDOTRANSFERASE PB2B2.05-RELATED"/>
    <property type="match status" value="1"/>
</dbReference>
<dbReference type="InterPro" id="IPR044668">
    <property type="entry name" value="PuuD-like"/>
</dbReference>
<reference evidence="6 7" key="1">
    <citation type="submission" date="2017-10" db="EMBL/GenBank/DDBJ databases">
        <title>Sedimentibacterium mangrovi gen. nov., sp. nov., a novel member of family Phyllobacteriacea isolated from mangrove sediment.</title>
        <authorList>
            <person name="Liao H."/>
            <person name="Tian Y."/>
        </authorList>
    </citation>
    <scope>NUCLEOTIDE SEQUENCE [LARGE SCALE GENOMIC DNA]</scope>
    <source>
        <strain evidence="6 7">X9-2-2</strain>
    </source>
</reference>
<comment type="catalytic activity">
    <reaction evidence="2">
        <text>4-(gamma-L-glutamylamino)butanoate + H2O = 4-aminobutanoate + L-glutamate</text>
        <dbReference type="Rhea" id="RHEA:19737"/>
        <dbReference type="ChEBI" id="CHEBI:15377"/>
        <dbReference type="ChEBI" id="CHEBI:29985"/>
        <dbReference type="ChEBI" id="CHEBI:58800"/>
        <dbReference type="ChEBI" id="CHEBI:59888"/>
        <dbReference type="EC" id="3.5.1.94"/>
    </reaction>
</comment>
<accession>A0A2G1QLP8</accession>
<dbReference type="GO" id="GO:0005829">
    <property type="term" value="C:cytosol"/>
    <property type="evidence" value="ECO:0007669"/>
    <property type="project" value="TreeGrafter"/>
</dbReference>
<dbReference type="GO" id="GO:0006598">
    <property type="term" value="P:polyamine catabolic process"/>
    <property type="evidence" value="ECO:0007669"/>
    <property type="project" value="TreeGrafter"/>
</dbReference>
<dbReference type="FunFam" id="3.40.50.880:FF:000030">
    <property type="entry name" value="Gamma-glutamyl-gamma-aminobutyrate hydrolase PuuD"/>
    <property type="match status" value="1"/>
</dbReference>
<gene>
    <name evidence="6" type="ORF">CSC94_14130</name>
</gene>
<dbReference type="Pfam" id="PF07722">
    <property type="entry name" value="Peptidase_C26"/>
    <property type="match status" value="1"/>
</dbReference>
<evidence type="ECO:0000313" key="7">
    <source>
        <dbReference type="Proteomes" id="UP000221168"/>
    </source>
</evidence>
<keyword evidence="7" id="KW-1185">Reference proteome</keyword>
<dbReference type="AlphaFoldDB" id="A0A2G1QLP8"/>